<evidence type="ECO:0000256" key="1">
    <source>
        <dbReference type="ARBA" id="ARBA00038299"/>
    </source>
</evidence>
<dbReference type="GO" id="GO:0004534">
    <property type="term" value="F:5'-3' RNA exonuclease activity"/>
    <property type="evidence" value="ECO:0000318"/>
    <property type="project" value="GO_Central"/>
</dbReference>
<reference evidence="3" key="1">
    <citation type="submission" date="2006-10" db="EMBL/GenBank/DDBJ databases">
        <authorList>
            <person name="Amadeo P."/>
            <person name="Zhao Q."/>
            <person name="Wortman J."/>
            <person name="Fraser-Liggett C."/>
            <person name="Carlton J."/>
        </authorList>
    </citation>
    <scope>NUCLEOTIDE SEQUENCE</scope>
    <source>
        <strain evidence="3">G3</strain>
    </source>
</reference>
<dbReference type="Pfam" id="PF03159">
    <property type="entry name" value="XRN_N"/>
    <property type="match status" value="2"/>
</dbReference>
<evidence type="ECO:0000313" key="3">
    <source>
        <dbReference type="EMBL" id="EAY09662.1"/>
    </source>
</evidence>
<dbReference type="GO" id="GO:0000956">
    <property type="term" value="P:nuclear-transcribed mRNA catabolic process"/>
    <property type="evidence" value="ECO:0000318"/>
    <property type="project" value="GO_Central"/>
</dbReference>
<dbReference type="EMBL" id="DS113353">
    <property type="protein sequence ID" value="EAY09662.1"/>
    <property type="molecule type" value="Genomic_DNA"/>
</dbReference>
<keyword evidence="4" id="KW-1185">Reference proteome</keyword>
<dbReference type="STRING" id="5722.A2ECG7"/>
<dbReference type="PANTHER" id="PTHR12341:SF7">
    <property type="entry name" value="5'-3' EXORIBONUCLEASE 1"/>
    <property type="match status" value="1"/>
</dbReference>
<dbReference type="PANTHER" id="PTHR12341">
    <property type="entry name" value="5'-&gt;3' EXORIBONUCLEASE"/>
    <property type="match status" value="1"/>
</dbReference>
<dbReference type="InterPro" id="IPR027073">
    <property type="entry name" value="5_3_exoribonuclease"/>
</dbReference>
<feature type="domain" description="Xrn1 N-terminal" evidence="2">
    <location>
        <begin position="1"/>
        <end position="107"/>
    </location>
</feature>
<protein>
    <recommendedName>
        <fullName evidence="2">Xrn1 N-terminal domain-containing protein</fullName>
    </recommendedName>
</protein>
<organism evidence="3 4">
    <name type="scientific">Trichomonas vaginalis (strain ATCC PRA-98 / G3)</name>
    <dbReference type="NCBI Taxonomy" id="412133"/>
    <lineage>
        <taxon>Eukaryota</taxon>
        <taxon>Metamonada</taxon>
        <taxon>Parabasalia</taxon>
        <taxon>Trichomonadida</taxon>
        <taxon>Trichomonadidae</taxon>
        <taxon>Trichomonas</taxon>
    </lineage>
</organism>
<feature type="domain" description="Xrn1 N-terminal" evidence="2">
    <location>
        <begin position="114"/>
        <end position="196"/>
    </location>
</feature>
<accession>A2ECG7</accession>
<dbReference type="VEuPathDB" id="TrichDB:TVAGG3_0311740"/>
<dbReference type="KEGG" id="tva:4767585"/>
<evidence type="ECO:0000313" key="4">
    <source>
        <dbReference type="Proteomes" id="UP000001542"/>
    </source>
</evidence>
<dbReference type="InterPro" id="IPR004859">
    <property type="entry name" value="Xrn1_N"/>
</dbReference>
<evidence type="ECO:0000259" key="2">
    <source>
        <dbReference type="Pfam" id="PF03159"/>
    </source>
</evidence>
<reference evidence="3" key="2">
    <citation type="journal article" date="2007" name="Science">
        <title>Draft genome sequence of the sexually transmitted pathogen Trichomonas vaginalis.</title>
        <authorList>
            <person name="Carlton J.M."/>
            <person name="Hirt R.P."/>
            <person name="Silva J.C."/>
            <person name="Delcher A.L."/>
            <person name="Schatz M."/>
            <person name="Zhao Q."/>
            <person name="Wortman J.R."/>
            <person name="Bidwell S.L."/>
            <person name="Alsmark U.C.M."/>
            <person name="Besteiro S."/>
            <person name="Sicheritz-Ponten T."/>
            <person name="Noel C.J."/>
            <person name="Dacks J.B."/>
            <person name="Foster P.G."/>
            <person name="Simillion C."/>
            <person name="Van de Peer Y."/>
            <person name="Miranda-Saavedra D."/>
            <person name="Barton G.J."/>
            <person name="Westrop G.D."/>
            <person name="Mueller S."/>
            <person name="Dessi D."/>
            <person name="Fiori P.L."/>
            <person name="Ren Q."/>
            <person name="Paulsen I."/>
            <person name="Zhang H."/>
            <person name="Bastida-Corcuera F.D."/>
            <person name="Simoes-Barbosa A."/>
            <person name="Brown M.T."/>
            <person name="Hayes R.D."/>
            <person name="Mukherjee M."/>
            <person name="Okumura C.Y."/>
            <person name="Schneider R."/>
            <person name="Smith A.J."/>
            <person name="Vanacova S."/>
            <person name="Villalvazo M."/>
            <person name="Haas B.J."/>
            <person name="Pertea M."/>
            <person name="Feldblyum T.V."/>
            <person name="Utterback T.R."/>
            <person name="Shu C.L."/>
            <person name="Osoegawa K."/>
            <person name="de Jong P.J."/>
            <person name="Hrdy I."/>
            <person name="Horvathova L."/>
            <person name="Zubacova Z."/>
            <person name="Dolezal P."/>
            <person name="Malik S.B."/>
            <person name="Logsdon J.M. Jr."/>
            <person name="Henze K."/>
            <person name="Gupta A."/>
            <person name="Wang C.C."/>
            <person name="Dunne R.L."/>
            <person name="Upcroft J.A."/>
            <person name="Upcroft P."/>
            <person name="White O."/>
            <person name="Salzberg S.L."/>
            <person name="Tang P."/>
            <person name="Chiu C.-H."/>
            <person name="Lee Y.-S."/>
            <person name="Embley T.M."/>
            <person name="Coombs G.H."/>
            <person name="Mottram J.C."/>
            <person name="Tachezy J."/>
            <person name="Fraser-Liggett C.M."/>
            <person name="Johnson P.J."/>
        </authorList>
    </citation>
    <scope>NUCLEOTIDE SEQUENCE [LARGE SCALE GENOMIC DNA]</scope>
    <source>
        <strain evidence="3">G3</strain>
    </source>
</reference>
<name>A2ECG7_TRIV3</name>
<sequence>MSVERLKTQLRVRYSRAFRMLTACELPNYDCLYIDATQYVVMSKLFHDDESGEEPTKFALNCIDYCVHHIKPTHLICIAVDGIGTNFAKLNSKRQRRFKRDNESETESVYYPYQKAISDFVEEKLKTDPIWQASKYVLYGSPFMLDDSESKIFRCINYIVNLPDYNPNYRHLIITSDSDLILFSLKSHVKAIDLLTNRIPRAKTDFEQFSFDNSELVSIPIIAEYIMKDFDRPKEYVDDFMMLCAFLGNVYSPTIYKIDDLDINKIIIIYKRYLDRYGGLVTKGDTYDFNNLKLFFKLILEKFDKSDYENAEEESIFIEKLGINESELKKMCHDFLDNMIFSMKTFSNSPLSRTWNYRYHYAPPLSAIIRYMDSFESKIVPDKNFPSIYAVFAVPRKLTWLLPKEVVNIRNMSEYGKLLQKDKSEIEIDVEREEYLCEIPDINKIKDILDDLLDAIDIPDEYKWLMESGNIIDLKNNQKIDDVDRKPFSKYIEPTNSSLLPSFDNCRNIRFTWKSLPNGNVAILLASDNVVGDPESYIGRRVYSDVPYNTLCSVSKIIRKKPEGMYGYLTGRGLVVCEVRVLNSQKKFLTPIGFCELQ</sequence>
<dbReference type="Gene3D" id="3.40.50.12390">
    <property type="match status" value="1"/>
</dbReference>
<dbReference type="AlphaFoldDB" id="A2ECG7"/>
<dbReference type="InParanoid" id="A2ECG7"/>
<dbReference type="SMR" id="A2ECG7"/>
<dbReference type="RefSeq" id="XP_001321885.1">
    <property type="nucleotide sequence ID" value="XM_001321850.1"/>
</dbReference>
<comment type="similarity">
    <text evidence="1">Belongs to the 5'-3' exonuclease family.</text>
</comment>
<dbReference type="GO" id="GO:0003723">
    <property type="term" value="F:RNA binding"/>
    <property type="evidence" value="ECO:0000318"/>
    <property type="project" value="GO_Central"/>
</dbReference>
<dbReference type="GO" id="GO:0005634">
    <property type="term" value="C:nucleus"/>
    <property type="evidence" value="ECO:0000318"/>
    <property type="project" value="GO_Central"/>
</dbReference>
<dbReference type="Proteomes" id="UP000001542">
    <property type="component" value="Unassembled WGS sequence"/>
</dbReference>
<dbReference type="eggNOG" id="KOG2045">
    <property type="taxonomic scope" value="Eukaryota"/>
</dbReference>
<proteinExistence type="inferred from homology"/>
<gene>
    <name evidence="3" type="ORF">TVAG_060380</name>
</gene>
<dbReference type="VEuPathDB" id="TrichDB:TVAG_060380"/>